<dbReference type="UniPathway" id="UPA00143"/>
<keyword evidence="3" id="KW-0341">Growth regulation</keyword>
<dbReference type="InParanoid" id="A0A3Q1HR77"/>
<dbReference type="Pfam" id="PF07525">
    <property type="entry name" value="SOCS_box"/>
    <property type="match status" value="1"/>
</dbReference>
<dbReference type="STRING" id="64144.ENSATEP00000011417"/>
<dbReference type="GO" id="GO:0035556">
    <property type="term" value="P:intracellular signal transduction"/>
    <property type="evidence" value="ECO:0007669"/>
    <property type="project" value="InterPro"/>
</dbReference>
<dbReference type="GO" id="GO:0005942">
    <property type="term" value="C:phosphatidylinositol 3-kinase complex"/>
    <property type="evidence" value="ECO:0007669"/>
    <property type="project" value="TreeGrafter"/>
</dbReference>
<dbReference type="SMART" id="SM00252">
    <property type="entry name" value="SH2"/>
    <property type="match status" value="1"/>
</dbReference>
<evidence type="ECO:0000256" key="8">
    <source>
        <dbReference type="SAM" id="MobiDB-lite"/>
    </source>
</evidence>
<name>A0A3Q1HR77_ANATE</name>
<evidence type="ECO:0000256" key="7">
    <source>
        <dbReference type="PROSITE-ProRule" id="PRU00191"/>
    </source>
</evidence>
<dbReference type="PROSITE" id="PS50225">
    <property type="entry name" value="SOCS"/>
    <property type="match status" value="1"/>
</dbReference>
<protein>
    <recommendedName>
        <fullName evidence="2">Cytokine-inducible SH2-containing protein</fullName>
    </recommendedName>
</protein>
<feature type="domain" description="SH2" evidence="9">
    <location>
        <begin position="48"/>
        <end position="130"/>
    </location>
</feature>
<dbReference type="PRINTS" id="PR00401">
    <property type="entry name" value="SH2DOMAIN"/>
</dbReference>
<dbReference type="Gene3D" id="1.10.750.20">
    <property type="entry name" value="SOCS box"/>
    <property type="match status" value="1"/>
</dbReference>
<evidence type="ECO:0000313" key="11">
    <source>
        <dbReference type="Ensembl" id="ENSATEP00000063552.1"/>
    </source>
</evidence>
<dbReference type="GO" id="GO:0046854">
    <property type="term" value="P:phosphatidylinositol phosphate biosynthetic process"/>
    <property type="evidence" value="ECO:0007669"/>
    <property type="project" value="TreeGrafter"/>
</dbReference>
<dbReference type="SMART" id="SM00253">
    <property type="entry name" value="SOCS"/>
    <property type="match status" value="1"/>
</dbReference>
<dbReference type="Ensembl" id="ENSATET00000037303.2">
    <property type="protein sequence ID" value="ENSATEP00000063552.1"/>
    <property type="gene ID" value="ENSATEG00000029206.2"/>
</dbReference>
<dbReference type="InterPro" id="IPR036036">
    <property type="entry name" value="SOCS_box-like_dom_sf"/>
</dbReference>
<dbReference type="PROSITE" id="PS50001">
    <property type="entry name" value="SH2"/>
    <property type="match status" value="1"/>
</dbReference>
<evidence type="ECO:0000256" key="2">
    <source>
        <dbReference type="ARBA" id="ARBA00021548"/>
    </source>
</evidence>
<gene>
    <name evidence="11" type="primary">CISH</name>
</gene>
<dbReference type="Proteomes" id="UP000265040">
    <property type="component" value="Chromosome 5"/>
</dbReference>
<dbReference type="InterPro" id="IPR000980">
    <property type="entry name" value="SH2"/>
</dbReference>
<evidence type="ECO:0000256" key="3">
    <source>
        <dbReference type="ARBA" id="ARBA00022604"/>
    </source>
</evidence>
<dbReference type="SMART" id="SM00969">
    <property type="entry name" value="SOCS_box"/>
    <property type="match status" value="1"/>
</dbReference>
<dbReference type="InterPro" id="IPR035887">
    <property type="entry name" value="CIS_SH2"/>
</dbReference>
<feature type="domain" description="SOCS box" evidence="10">
    <location>
        <begin position="165"/>
        <end position="213"/>
    </location>
</feature>
<organism evidence="11 12">
    <name type="scientific">Anabas testudineus</name>
    <name type="common">Climbing perch</name>
    <name type="synonym">Anthias testudineus</name>
    <dbReference type="NCBI Taxonomy" id="64144"/>
    <lineage>
        <taxon>Eukaryota</taxon>
        <taxon>Metazoa</taxon>
        <taxon>Chordata</taxon>
        <taxon>Craniata</taxon>
        <taxon>Vertebrata</taxon>
        <taxon>Euteleostomi</taxon>
        <taxon>Actinopterygii</taxon>
        <taxon>Neopterygii</taxon>
        <taxon>Teleostei</taxon>
        <taxon>Neoteleostei</taxon>
        <taxon>Acanthomorphata</taxon>
        <taxon>Anabantaria</taxon>
        <taxon>Anabantiformes</taxon>
        <taxon>Anabantoidei</taxon>
        <taxon>Anabantidae</taxon>
        <taxon>Anabas</taxon>
    </lineage>
</organism>
<sequence length="214" mass="24006">MVARAVAVFHQDQRGDSCCPNPSPPPWDPTEDLRCITNTYQYLQISGWYWGSVSAGEAREALLTKSEGTFLVRDSSHPQYMLALSVKTRCGPTSVRIEYSRGAFWLDSVSPGLPHLQSFPDVLSLVQHYTGSGHIPQDQASNDIHHKAKPDPVQPAAKDSGVPLKLMNPLHKPEAFPTLQHLVRLTINRHTKCPEQLPLPKPLLRYLQNYPFHI</sequence>
<dbReference type="PANTHER" id="PTHR10155">
    <property type="entry name" value="PHOSPHATIDYLINOSITOL 3-KINASE REGULATORY SUBUNIT"/>
    <property type="match status" value="1"/>
</dbReference>
<dbReference type="GO" id="GO:0009968">
    <property type="term" value="P:negative regulation of signal transduction"/>
    <property type="evidence" value="ECO:0007669"/>
    <property type="project" value="UniProtKB-KW"/>
</dbReference>
<proteinExistence type="predicted"/>
<dbReference type="OrthoDB" id="10063348at2759"/>
<evidence type="ECO:0000256" key="5">
    <source>
        <dbReference type="ARBA" id="ARBA00022786"/>
    </source>
</evidence>
<keyword evidence="5" id="KW-0833">Ubl conjugation pathway</keyword>
<feature type="region of interest" description="Disordered" evidence="8">
    <location>
        <begin position="139"/>
        <end position="159"/>
    </location>
</feature>
<evidence type="ECO:0000259" key="10">
    <source>
        <dbReference type="PROSITE" id="PS50225"/>
    </source>
</evidence>
<dbReference type="GO" id="GO:0046935">
    <property type="term" value="F:1-phosphatidylinositol-3-kinase regulator activity"/>
    <property type="evidence" value="ECO:0007669"/>
    <property type="project" value="TreeGrafter"/>
</dbReference>
<evidence type="ECO:0000313" key="12">
    <source>
        <dbReference type="Proteomes" id="UP000265040"/>
    </source>
</evidence>
<reference evidence="11" key="2">
    <citation type="submission" date="2025-08" db="UniProtKB">
        <authorList>
            <consortium name="Ensembl"/>
        </authorList>
    </citation>
    <scope>IDENTIFICATION</scope>
</reference>
<dbReference type="AlphaFoldDB" id="A0A3Q1HR77"/>
<evidence type="ECO:0000259" key="9">
    <source>
        <dbReference type="PROSITE" id="PS50001"/>
    </source>
</evidence>
<dbReference type="InterPro" id="IPR036860">
    <property type="entry name" value="SH2_dom_sf"/>
</dbReference>
<dbReference type="SUPFAM" id="SSF55550">
    <property type="entry name" value="SH2 domain"/>
    <property type="match status" value="1"/>
</dbReference>
<dbReference type="Gene3D" id="3.30.505.10">
    <property type="entry name" value="SH2 domain"/>
    <property type="match status" value="1"/>
</dbReference>
<dbReference type="GO" id="GO:0016567">
    <property type="term" value="P:protein ubiquitination"/>
    <property type="evidence" value="ECO:0007669"/>
    <property type="project" value="UniProtKB-UniPathway"/>
</dbReference>
<evidence type="ECO:0000256" key="6">
    <source>
        <dbReference type="ARBA" id="ARBA00022999"/>
    </source>
</evidence>
<evidence type="ECO:0000256" key="1">
    <source>
        <dbReference type="ARBA" id="ARBA00004906"/>
    </source>
</evidence>
<dbReference type="InterPro" id="IPR001496">
    <property type="entry name" value="SOCS_box"/>
</dbReference>
<dbReference type="SUPFAM" id="SSF158235">
    <property type="entry name" value="SOCS box-like"/>
    <property type="match status" value="1"/>
</dbReference>
<comment type="pathway">
    <text evidence="1">Protein modification; protein ubiquitination.</text>
</comment>
<dbReference type="Pfam" id="PF00017">
    <property type="entry name" value="SH2"/>
    <property type="match status" value="1"/>
</dbReference>
<keyword evidence="6 7" id="KW-0727">SH2 domain</keyword>
<accession>A0A3Q1HR77</accession>
<keyword evidence="12" id="KW-1185">Reference proteome</keyword>
<dbReference type="CDD" id="cd10718">
    <property type="entry name" value="SH2_CIS"/>
    <property type="match status" value="1"/>
</dbReference>
<reference evidence="11" key="3">
    <citation type="submission" date="2025-09" db="UniProtKB">
        <authorList>
            <consortium name="Ensembl"/>
        </authorList>
    </citation>
    <scope>IDENTIFICATION</scope>
</reference>
<dbReference type="OMA" id="LSEPIMQ"/>
<dbReference type="GeneTree" id="ENSGT00940000157392"/>
<evidence type="ECO:0000256" key="4">
    <source>
        <dbReference type="ARBA" id="ARBA00022700"/>
    </source>
</evidence>
<keyword evidence="4" id="KW-0734">Signal transduction inhibitor</keyword>
<dbReference type="PANTHER" id="PTHR10155:SF9">
    <property type="entry name" value="CYTOKINE-INDUCIBLE SH2-CONTAINING PROTEIN"/>
    <property type="match status" value="1"/>
</dbReference>
<reference evidence="11" key="1">
    <citation type="submission" date="2021-04" db="EMBL/GenBank/DDBJ databases">
        <authorList>
            <consortium name="Wellcome Sanger Institute Data Sharing"/>
        </authorList>
    </citation>
    <scope>NUCLEOTIDE SEQUENCE [LARGE SCALE GENOMIC DNA]</scope>
</reference>